<feature type="region of interest" description="Disordered" evidence="1">
    <location>
        <begin position="231"/>
        <end position="277"/>
    </location>
</feature>
<dbReference type="AlphaFoldDB" id="A0A8J2H6U6"/>
<dbReference type="GO" id="GO:0006357">
    <property type="term" value="P:regulation of transcription by RNA polymerase II"/>
    <property type="evidence" value="ECO:0007669"/>
    <property type="project" value="TreeGrafter"/>
</dbReference>
<proteinExistence type="predicted"/>
<dbReference type="Proteomes" id="UP000786811">
    <property type="component" value="Unassembled WGS sequence"/>
</dbReference>
<reference evidence="3" key="1">
    <citation type="submission" date="2021-04" db="EMBL/GenBank/DDBJ databases">
        <authorList>
            <person name="Chebbi M.A.C M."/>
        </authorList>
    </citation>
    <scope>NUCLEOTIDE SEQUENCE</scope>
</reference>
<dbReference type="EMBL" id="CAJNRD030001117">
    <property type="protein sequence ID" value="CAG5079587.1"/>
    <property type="molecule type" value="Genomic_DNA"/>
</dbReference>
<dbReference type="Pfam" id="PF10545">
    <property type="entry name" value="MADF_DNA_bdg"/>
    <property type="match status" value="1"/>
</dbReference>
<dbReference type="SMART" id="SM00595">
    <property type="entry name" value="MADF"/>
    <property type="match status" value="1"/>
</dbReference>
<dbReference type="GO" id="GO:0005667">
    <property type="term" value="C:transcription regulator complex"/>
    <property type="evidence" value="ECO:0007669"/>
    <property type="project" value="TreeGrafter"/>
</dbReference>
<comment type="caution">
    <text evidence="3">The sequence shown here is derived from an EMBL/GenBank/DDBJ whole genome shotgun (WGS) entry which is preliminary data.</text>
</comment>
<keyword evidence="4" id="KW-1185">Reference proteome</keyword>
<sequence length="341" mass="39438">VIEMALFEDFEDEMRVVFTCGMCETICEKYEDHDCLKKYAHHYIDSNYYCYPLLDDKVTIIRRALLDNGREGLIKEKINSANKENESCIIFNETSDDPPVSKSQQKSTTTKHQKTKQSKQLSEIEVEFLLNEVQKRSPLWDHTISLTERNREKIPVLWAEVSRALKGKLDANECKKKFKSVRDTYRRLVQNENQPSGSARAESTREWKYYRCCEFLRDVCLIRSTGTNVDGDNNYHKELGSDNDDPSNSLDETFEERTSHKSVSQKGKKRPHPDITDSINAINRIADVISKDETPVRLPEPPKLDQVGGFLIGIGHQLRQLPDDIQLQTVIEILQLIKEKK</sequence>
<evidence type="ECO:0000256" key="1">
    <source>
        <dbReference type="SAM" id="MobiDB-lite"/>
    </source>
</evidence>
<dbReference type="OrthoDB" id="7701713at2759"/>
<feature type="region of interest" description="Disordered" evidence="1">
    <location>
        <begin position="92"/>
        <end position="118"/>
    </location>
</feature>
<organism evidence="3 4">
    <name type="scientific">Cotesia congregata</name>
    <name type="common">Parasitoid wasp</name>
    <name type="synonym">Apanteles congregatus</name>
    <dbReference type="NCBI Taxonomy" id="51543"/>
    <lineage>
        <taxon>Eukaryota</taxon>
        <taxon>Metazoa</taxon>
        <taxon>Ecdysozoa</taxon>
        <taxon>Arthropoda</taxon>
        <taxon>Hexapoda</taxon>
        <taxon>Insecta</taxon>
        <taxon>Pterygota</taxon>
        <taxon>Neoptera</taxon>
        <taxon>Endopterygota</taxon>
        <taxon>Hymenoptera</taxon>
        <taxon>Apocrita</taxon>
        <taxon>Ichneumonoidea</taxon>
        <taxon>Braconidae</taxon>
        <taxon>Microgastrinae</taxon>
        <taxon>Cotesia</taxon>
    </lineage>
</organism>
<feature type="non-terminal residue" evidence="3">
    <location>
        <position position="1"/>
    </location>
</feature>
<accession>A0A8J2H6U6</accession>
<gene>
    <name evidence="3" type="ORF">HICCMSTLAB_LOCUS3049</name>
</gene>
<name>A0A8J2H6U6_COTCN</name>
<dbReference type="PANTHER" id="PTHR12243">
    <property type="entry name" value="MADF DOMAIN TRANSCRIPTION FACTOR"/>
    <property type="match status" value="1"/>
</dbReference>
<dbReference type="GO" id="GO:0005634">
    <property type="term" value="C:nucleus"/>
    <property type="evidence" value="ECO:0007669"/>
    <property type="project" value="TreeGrafter"/>
</dbReference>
<dbReference type="PROSITE" id="PS51029">
    <property type="entry name" value="MADF"/>
    <property type="match status" value="1"/>
</dbReference>
<dbReference type="PANTHER" id="PTHR12243:SF67">
    <property type="entry name" value="COREPRESSOR OF PANGOLIN, ISOFORM A-RELATED"/>
    <property type="match status" value="1"/>
</dbReference>
<protein>
    <recommendedName>
        <fullName evidence="2">MADF domain-containing protein</fullName>
    </recommendedName>
</protein>
<evidence type="ECO:0000313" key="4">
    <source>
        <dbReference type="Proteomes" id="UP000786811"/>
    </source>
</evidence>
<evidence type="ECO:0000259" key="2">
    <source>
        <dbReference type="PROSITE" id="PS51029"/>
    </source>
</evidence>
<feature type="domain" description="MADF" evidence="2">
    <location>
        <begin position="128"/>
        <end position="221"/>
    </location>
</feature>
<dbReference type="InterPro" id="IPR039353">
    <property type="entry name" value="TF_Adf1"/>
</dbReference>
<dbReference type="InterPro" id="IPR006578">
    <property type="entry name" value="MADF-dom"/>
</dbReference>
<evidence type="ECO:0000313" key="3">
    <source>
        <dbReference type="EMBL" id="CAG5079587.1"/>
    </source>
</evidence>